<accession>A0ABR9Z9S1</accession>
<evidence type="ECO:0008006" key="3">
    <source>
        <dbReference type="Google" id="ProtNLM"/>
    </source>
</evidence>
<dbReference type="RefSeq" id="WP_088129250.1">
    <property type="nucleotide sequence ID" value="NZ_RDPI01000066.1"/>
</dbReference>
<reference evidence="1 2" key="1">
    <citation type="journal article" date="2021" name="PeerJ">
        <title>Analysis of 44 Vibrio anguillarum genomes reveals high genetic diversity.</title>
        <authorList>
            <person name="Hansen M.J."/>
            <person name="Dalsgaard I."/>
        </authorList>
    </citation>
    <scope>NUCLEOTIDE SEQUENCE [LARGE SCALE GENOMIC DNA]</scope>
    <source>
        <strain evidence="1 2">040915-1/1B</strain>
    </source>
</reference>
<keyword evidence="2" id="KW-1185">Reference proteome</keyword>
<evidence type="ECO:0000313" key="1">
    <source>
        <dbReference type="EMBL" id="MBF4375198.1"/>
    </source>
</evidence>
<evidence type="ECO:0000313" key="2">
    <source>
        <dbReference type="Proteomes" id="UP000726136"/>
    </source>
</evidence>
<protein>
    <recommendedName>
        <fullName evidence="3">Methyltransferase domain-containing protein</fullName>
    </recommendedName>
</protein>
<dbReference type="Proteomes" id="UP000726136">
    <property type="component" value="Unassembled WGS sequence"/>
</dbReference>
<dbReference type="EMBL" id="RDPI01000066">
    <property type="protein sequence ID" value="MBF4375198.1"/>
    <property type="molecule type" value="Genomic_DNA"/>
</dbReference>
<name>A0ABR9Z9S1_VIBAN</name>
<gene>
    <name evidence="1" type="ORF">EAY46_19285</name>
</gene>
<comment type="caution">
    <text evidence="1">The sequence shown here is derived from an EMBL/GenBank/DDBJ whole genome shotgun (WGS) entry which is preliminary data.</text>
</comment>
<proteinExistence type="predicted"/>
<sequence>MEEYLSGLEDGFFDLLKKTALTYQTCPIRNMAQPCGFTASQYSNNIFQKAYLLKYVHAYGLDYKNLYQKLKNLSPTLNQGSVLNILSIGCGGGIDLAAAKVVFDNVNVVYVGVDAIDWVDRICTSASGVSYHNNGIDNIDDSVISSADIVIFPRSITDVPALSLNNFSKRLLRLNKKSFYILLAHVHSSASANSQLNNGIERINAMIQVIEDGGLYVELAENSEPKVSETISYRKYDVEGSCQNNCTYRNCNFIAVKNINDKGYHHIIKVMQSESK</sequence>
<organism evidence="1 2">
    <name type="scientific">Vibrio anguillarum</name>
    <name type="common">Listonella anguillarum</name>
    <dbReference type="NCBI Taxonomy" id="55601"/>
    <lineage>
        <taxon>Bacteria</taxon>
        <taxon>Pseudomonadati</taxon>
        <taxon>Pseudomonadota</taxon>
        <taxon>Gammaproteobacteria</taxon>
        <taxon>Vibrionales</taxon>
        <taxon>Vibrionaceae</taxon>
        <taxon>Vibrio</taxon>
    </lineage>
</organism>